<name>A0AAU4JYE5_9NOCA</name>
<evidence type="ECO:0000313" key="2">
    <source>
        <dbReference type="EMBL" id="WUM18842.1"/>
    </source>
</evidence>
<accession>A0AAU4JYE5</accession>
<proteinExistence type="predicted"/>
<gene>
    <name evidence="2" type="ORF">OG579_14015</name>
</gene>
<organism evidence="2 3">
    <name type="scientific">Williamsia herbipolensis</name>
    <dbReference type="NCBI Taxonomy" id="1603258"/>
    <lineage>
        <taxon>Bacteria</taxon>
        <taxon>Bacillati</taxon>
        <taxon>Actinomycetota</taxon>
        <taxon>Actinomycetes</taxon>
        <taxon>Mycobacteriales</taxon>
        <taxon>Nocardiaceae</taxon>
        <taxon>Williamsia</taxon>
    </lineage>
</organism>
<dbReference type="RefSeq" id="WP_328856424.1">
    <property type="nucleotide sequence ID" value="NZ_CP108021.1"/>
</dbReference>
<keyword evidence="3" id="KW-1185">Reference proteome</keyword>
<sequence length="139" mass="14602">MTEELGPDADDGQSVLTALGLDPDADYAVPEHLWTTALAVALDPDTPPVDAANVPIMDDHGTVPDTDDAVVTDHAAHHEAYPHDTASHDADHVHLDPGHEDGGHGDWGHDDRGHDDSGHDGGHDPGSHDPGSHGSDWHV</sequence>
<feature type="region of interest" description="Disordered" evidence="1">
    <location>
        <begin position="50"/>
        <end position="139"/>
    </location>
</feature>
<protein>
    <submittedName>
        <fullName evidence="2">Uncharacterized protein</fullName>
    </submittedName>
</protein>
<feature type="compositionally biased region" description="Basic and acidic residues" evidence="1">
    <location>
        <begin position="74"/>
        <end position="139"/>
    </location>
</feature>
<dbReference type="EMBL" id="CP108021">
    <property type="protein sequence ID" value="WUM18842.1"/>
    <property type="molecule type" value="Genomic_DNA"/>
</dbReference>
<dbReference type="AlphaFoldDB" id="A0AAU4JYE5"/>
<dbReference type="Proteomes" id="UP001432128">
    <property type="component" value="Chromosome"/>
</dbReference>
<evidence type="ECO:0000313" key="3">
    <source>
        <dbReference type="Proteomes" id="UP001432128"/>
    </source>
</evidence>
<evidence type="ECO:0000256" key="1">
    <source>
        <dbReference type="SAM" id="MobiDB-lite"/>
    </source>
</evidence>
<dbReference type="KEGG" id="whr:OG579_14015"/>
<reference evidence="2 3" key="1">
    <citation type="submission" date="2022-10" db="EMBL/GenBank/DDBJ databases">
        <title>The complete genomes of actinobacterial strains from the NBC collection.</title>
        <authorList>
            <person name="Joergensen T.S."/>
            <person name="Alvarez Arevalo M."/>
            <person name="Sterndorff E.B."/>
            <person name="Faurdal D."/>
            <person name="Vuksanovic O."/>
            <person name="Mourched A.-S."/>
            <person name="Charusanti P."/>
            <person name="Shaw S."/>
            <person name="Blin K."/>
            <person name="Weber T."/>
        </authorList>
    </citation>
    <scope>NUCLEOTIDE SEQUENCE [LARGE SCALE GENOMIC DNA]</scope>
    <source>
        <strain evidence="2 3">NBC_00319</strain>
    </source>
</reference>